<dbReference type="Gene3D" id="3.40.50.620">
    <property type="entry name" value="HUPs"/>
    <property type="match status" value="1"/>
</dbReference>
<dbReference type="InterPro" id="IPR051599">
    <property type="entry name" value="Cell_Envelope_Assoc"/>
</dbReference>
<evidence type="ECO:0000313" key="4">
    <source>
        <dbReference type="Proteomes" id="UP000477739"/>
    </source>
</evidence>
<feature type="transmembrane region" description="Helical" evidence="1">
    <location>
        <begin position="12"/>
        <end position="33"/>
    </location>
</feature>
<organism evidence="3 4">
    <name type="scientific">Intestinirhabdus alba</name>
    <dbReference type="NCBI Taxonomy" id="2899544"/>
    <lineage>
        <taxon>Bacteria</taxon>
        <taxon>Pseudomonadati</taxon>
        <taxon>Pseudomonadota</taxon>
        <taxon>Gammaproteobacteria</taxon>
        <taxon>Enterobacterales</taxon>
        <taxon>Enterobacteriaceae</taxon>
        <taxon>Intestinirhabdus</taxon>
    </lineage>
</organism>
<dbReference type="Proteomes" id="UP000477739">
    <property type="component" value="Unassembled WGS sequence"/>
</dbReference>
<dbReference type="EMBL" id="WMJZ01000002">
    <property type="protein sequence ID" value="MTH45085.1"/>
    <property type="molecule type" value="Genomic_DNA"/>
</dbReference>
<proteinExistence type="predicted"/>
<comment type="caution">
    <text evidence="3">The sequence shown here is derived from an EMBL/GenBank/DDBJ whole genome shotgun (WGS) entry which is preliminary data.</text>
</comment>
<evidence type="ECO:0000256" key="1">
    <source>
        <dbReference type="SAM" id="Phobius"/>
    </source>
</evidence>
<dbReference type="AlphaFoldDB" id="A0A6L6IGB0"/>
<reference evidence="3 4" key="1">
    <citation type="submission" date="2019-11" db="EMBL/GenBank/DDBJ databases">
        <title>Escherichia alba sp. nov. isolated from the gut of plastic-eating superworms Zophobas atratus.</title>
        <authorList>
            <person name="Yang Y."/>
        </authorList>
    </citation>
    <scope>NUCLEOTIDE SEQUENCE [LARGE SCALE GENOMIC DNA]</scope>
    <source>
        <strain evidence="4">BIT-B35</strain>
    </source>
</reference>
<name>A0A6L6IGB0_9ENTR</name>
<evidence type="ECO:0000313" key="3">
    <source>
        <dbReference type="EMBL" id="MTH45085.1"/>
    </source>
</evidence>
<protein>
    <submittedName>
        <fullName evidence="3">YdcF family protein</fullName>
    </submittedName>
</protein>
<dbReference type="CDD" id="cd06259">
    <property type="entry name" value="YdcF-like"/>
    <property type="match status" value="1"/>
</dbReference>
<evidence type="ECO:0000259" key="2">
    <source>
        <dbReference type="Pfam" id="PF02698"/>
    </source>
</evidence>
<dbReference type="PANTHER" id="PTHR30336:SF20">
    <property type="entry name" value="DUF218 DOMAIN-CONTAINING PROTEIN"/>
    <property type="match status" value="1"/>
</dbReference>
<dbReference type="InterPro" id="IPR014729">
    <property type="entry name" value="Rossmann-like_a/b/a_fold"/>
</dbReference>
<keyword evidence="1" id="KW-0472">Membrane</keyword>
<keyword evidence="1" id="KW-1133">Transmembrane helix</keyword>
<dbReference type="InterPro" id="IPR003848">
    <property type="entry name" value="DUF218"/>
</dbReference>
<dbReference type="PANTHER" id="PTHR30336">
    <property type="entry name" value="INNER MEMBRANE PROTEIN, PROBABLE PERMEASE"/>
    <property type="match status" value="1"/>
</dbReference>
<feature type="domain" description="DUF218" evidence="2">
    <location>
        <begin position="48"/>
        <end position="191"/>
    </location>
</feature>
<accession>A0A6L6IGB0</accession>
<dbReference type="OrthoDB" id="9782395at2"/>
<keyword evidence="4" id="KW-1185">Reference proteome</keyword>
<dbReference type="GO" id="GO:0005886">
    <property type="term" value="C:plasma membrane"/>
    <property type="evidence" value="ECO:0007669"/>
    <property type="project" value="TreeGrafter"/>
</dbReference>
<keyword evidence="1" id="KW-0812">Transmembrane</keyword>
<gene>
    <name evidence="3" type="ORF">GJV78_02170</name>
</gene>
<sequence length="213" mass="23857">MYATGDSVKHKGIGKFIIIPFAAFTAVIIYHAIAIYQFSQQDETQPADCAIVAGAGVTESRPSPVFQARLDHAVRLYQQRLVRALVLTGGYAPGAAESDAAAARRYVLAKGVPADAVFIEERSTVTRENIRYARLILLQQRWRTALLVSDPLHMLRLKRIANDSGIDGRSSPTPFTRYQSWLPKARFLLRESFYYSTYRLFHPPAVQNASIRT</sequence>
<dbReference type="Pfam" id="PF02698">
    <property type="entry name" value="DUF218"/>
    <property type="match status" value="1"/>
</dbReference>